<dbReference type="GeneID" id="37013670"/>
<proteinExistence type="predicted"/>
<keyword evidence="5" id="KW-1185">Reference proteome</keyword>
<feature type="repeat" description="TPR" evidence="2">
    <location>
        <begin position="429"/>
        <end position="462"/>
    </location>
</feature>
<dbReference type="OrthoDB" id="629492at2759"/>
<feature type="region of interest" description="Disordered" evidence="3">
    <location>
        <begin position="820"/>
        <end position="853"/>
    </location>
</feature>
<feature type="compositionally biased region" description="Basic residues" evidence="3">
    <location>
        <begin position="839"/>
        <end position="853"/>
    </location>
</feature>
<organism evidence="4 5">
    <name type="scientific">Pseudomicrostroma glucosiphilum</name>
    <dbReference type="NCBI Taxonomy" id="1684307"/>
    <lineage>
        <taxon>Eukaryota</taxon>
        <taxon>Fungi</taxon>
        <taxon>Dikarya</taxon>
        <taxon>Basidiomycota</taxon>
        <taxon>Ustilaginomycotina</taxon>
        <taxon>Exobasidiomycetes</taxon>
        <taxon>Microstromatales</taxon>
        <taxon>Microstromatales incertae sedis</taxon>
        <taxon>Pseudomicrostroma</taxon>
    </lineage>
</organism>
<accession>A0A316UAQ0</accession>
<dbReference type="PANTHER" id="PTHR46423">
    <property type="entry name" value="RNA POLYMERASE II-ASSOCIATED PROTEIN 3"/>
    <property type="match status" value="1"/>
</dbReference>
<dbReference type="SMART" id="SM00028">
    <property type="entry name" value="TPR"/>
    <property type="match status" value="3"/>
</dbReference>
<feature type="region of interest" description="Disordered" evidence="3">
    <location>
        <begin position="609"/>
        <end position="628"/>
    </location>
</feature>
<evidence type="ECO:0000256" key="2">
    <source>
        <dbReference type="PROSITE-ProRule" id="PRU00339"/>
    </source>
</evidence>
<dbReference type="GO" id="GO:0101031">
    <property type="term" value="C:protein folding chaperone complex"/>
    <property type="evidence" value="ECO:0007669"/>
    <property type="project" value="TreeGrafter"/>
</dbReference>
<feature type="region of interest" description="Disordered" evidence="3">
    <location>
        <begin position="729"/>
        <end position="773"/>
    </location>
</feature>
<dbReference type="Proteomes" id="UP000245942">
    <property type="component" value="Unassembled WGS sequence"/>
</dbReference>
<feature type="compositionally biased region" description="Basic and acidic residues" evidence="3">
    <location>
        <begin position="823"/>
        <end position="832"/>
    </location>
</feature>
<name>A0A316UAQ0_9BASI</name>
<dbReference type="PANTHER" id="PTHR46423:SF1">
    <property type="entry name" value="RNA POLYMERASE II-ASSOCIATED PROTEIN 3"/>
    <property type="match status" value="1"/>
</dbReference>
<dbReference type="Gene3D" id="1.25.40.10">
    <property type="entry name" value="Tetratricopeptide repeat domain"/>
    <property type="match status" value="1"/>
</dbReference>
<feature type="region of interest" description="Disordered" evidence="3">
    <location>
        <begin position="477"/>
        <end position="569"/>
    </location>
</feature>
<evidence type="ECO:0000256" key="1">
    <source>
        <dbReference type="ARBA" id="ARBA00022803"/>
    </source>
</evidence>
<feature type="region of interest" description="Disordered" evidence="3">
    <location>
        <begin position="1"/>
        <end position="51"/>
    </location>
</feature>
<dbReference type="AlphaFoldDB" id="A0A316UAQ0"/>
<feature type="compositionally biased region" description="Basic residues" evidence="3">
    <location>
        <begin position="735"/>
        <end position="749"/>
    </location>
</feature>
<sequence length="853" mass="93754">MARGRTNKLRKAERESKQGAATIGIPPITSRRTSGRLNTPSGLRLDRDPHPDDHRIDCDHRNISSSRLRRVSLLLKEVFLAAFDTAASSNLREIPKRIEDHMTREQFIELADVDFDLQLIKEMADNASLKEELKGCIKQFCESDFGGDLILQGTDDCFDALCNIGASHGHDFGTLGPPCACSFTHCMSCLEHLVTVWKEVQVTPPPIEVVHLKESKVVTMMESLADEDWMDSGIILEGLPYKTEITDALNKMRDTLWEAAGELEATHIRTWKVSREFISGLTGLELYYTVAMRELIAAGPPPTIGPSAPSVELHRKRDVPVPSLREQHTQLKKDLDRLLKADEKKRPALEAMSIGYRRILARHFRDLGNTAYTMSDYVIANGLYTRAIKYDAEDPIYPLNRAACRIKLKCFSSAETDCSSALSMDPSNYKAFFRRGVSKVGQGRYEQAKRDFEEVLKLQKHNPAALKELKELEAKRLAGQRGQVKTDSSRLPAKKSPTTTCKLGKGQVGKAPAAVPAPPVVDAGECKTAPDKTLVETPGAEQRQQSDSQTPRREEGSLPAKQAAPESGKSAGLVLETTLVCSDTACVVEEVFLPASSCLDPFDALAEVPDADSLGDAPADKPEEMQSNEGLTLPALPALSKSPTTLLASDISDDADEAEDYRAHAARVAKLLDGLQHCKANMDSADAATRKEAIASASQLVKEFEATESETQALTQKVVKRTQQLSSATAIAKASRIRPHRSAAHNRVKPKPEQKDPDAPGASETSEQRKVRLDKETRDQLFFTWAFIHIVQQRTGALILKSQRHRPEGILAIDTLNGTVAEPSRRGSDSGIERSPVAKARKKLRAKGKGAEM</sequence>
<evidence type="ECO:0000313" key="5">
    <source>
        <dbReference type="Proteomes" id="UP000245942"/>
    </source>
</evidence>
<feature type="compositionally biased region" description="Basic and acidic residues" evidence="3">
    <location>
        <begin position="524"/>
        <end position="534"/>
    </location>
</feature>
<dbReference type="InterPro" id="IPR019734">
    <property type="entry name" value="TPR_rpt"/>
</dbReference>
<dbReference type="InterPro" id="IPR051966">
    <property type="entry name" value="RPAP3"/>
</dbReference>
<protein>
    <submittedName>
        <fullName evidence="4">Uncharacterized protein</fullName>
    </submittedName>
</protein>
<gene>
    <name evidence="4" type="ORF">BCV69DRAFT_281290</name>
</gene>
<evidence type="ECO:0000256" key="3">
    <source>
        <dbReference type="SAM" id="MobiDB-lite"/>
    </source>
</evidence>
<dbReference type="RefSeq" id="XP_025349447.1">
    <property type="nucleotide sequence ID" value="XM_025491936.1"/>
</dbReference>
<evidence type="ECO:0000313" key="4">
    <source>
        <dbReference type="EMBL" id="PWN22287.1"/>
    </source>
</evidence>
<dbReference type="STRING" id="1684307.A0A316UAQ0"/>
<feature type="compositionally biased region" description="Polar residues" evidence="3">
    <location>
        <begin position="30"/>
        <end position="41"/>
    </location>
</feature>
<keyword evidence="1 2" id="KW-0802">TPR repeat</keyword>
<dbReference type="InterPro" id="IPR011990">
    <property type="entry name" value="TPR-like_helical_dom_sf"/>
</dbReference>
<dbReference type="SUPFAM" id="SSF48452">
    <property type="entry name" value="TPR-like"/>
    <property type="match status" value="1"/>
</dbReference>
<dbReference type="PROSITE" id="PS50005">
    <property type="entry name" value="TPR"/>
    <property type="match status" value="1"/>
</dbReference>
<reference evidence="4 5" key="1">
    <citation type="journal article" date="2018" name="Mol. Biol. Evol.">
        <title>Broad Genomic Sampling Reveals a Smut Pathogenic Ancestry of the Fungal Clade Ustilaginomycotina.</title>
        <authorList>
            <person name="Kijpornyongpan T."/>
            <person name="Mondo S.J."/>
            <person name="Barry K."/>
            <person name="Sandor L."/>
            <person name="Lee J."/>
            <person name="Lipzen A."/>
            <person name="Pangilinan J."/>
            <person name="LaButti K."/>
            <person name="Hainaut M."/>
            <person name="Henrissat B."/>
            <person name="Grigoriev I.V."/>
            <person name="Spatafora J.W."/>
            <person name="Aime M.C."/>
        </authorList>
    </citation>
    <scope>NUCLEOTIDE SEQUENCE [LARGE SCALE GENOMIC DNA]</scope>
    <source>
        <strain evidence="4 5">MCA 4718</strain>
    </source>
</reference>
<dbReference type="EMBL" id="KZ819323">
    <property type="protein sequence ID" value="PWN22287.1"/>
    <property type="molecule type" value="Genomic_DNA"/>
</dbReference>